<feature type="region of interest" description="Disordered" evidence="1">
    <location>
        <begin position="174"/>
        <end position="206"/>
    </location>
</feature>
<evidence type="ECO:0000256" key="1">
    <source>
        <dbReference type="SAM" id="MobiDB-lite"/>
    </source>
</evidence>
<protein>
    <recommendedName>
        <fullName evidence="4">Monooxygenase</fullName>
    </recommendedName>
</protein>
<evidence type="ECO:0000313" key="2">
    <source>
        <dbReference type="EMBL" id="GIG90069.1"/>
    </source>
</evidence>
<evidence type="ECO:0000313" key="3">
    <source>
        <dbReference type="Proteomes" id="UP000646749"/>
    </source>
</evidence>
<sequence length="337" mass="35553">MSKPDHGMSKPDHGMTEPDHGMTEPDQGVSEPDRGMSKPDCDVSEPDRGVGGEVSGGPPGEPAPGPLVTLHVWRVAPGALPRVLTRMAVDRRRLRAVPGVRFGKLLGTGTGTGFGPTDADLTRWAALVVWSDPARADTFDETPVGRAWRQVALAGARLDLRPLASRGRWSGIEPFGVPRSGSSGVPGSGRDGEPSGVPRSGSAGGPAAAAAPVLALTRARLRPLRAGTFWRAVPPVAAALRDAPGLLARFGIGEAPLGWQGTVSVWRNATYLRQFAYRSPEHRTAITRTASQRWYAEELFARFEVRNLAGDPAVLGWVASGGDPEPGTGQVVRSGRP</sequence>
<reference evidence="2 3" key="1">
    <citation type="submission" date="2021-01" db="EMBL/GenBank/DDBJ databases">
        <title>Whole genome shotgun sequence of Plantactinospora endophytica NBRC 110450.</title>
        <authorList>
            <person name="Komaki H."/>
            <person name="Tamura T."/>
        </authorList>
    </citation>
    <scope>NUCLEOTIDE SEQUENCE [LARGE SCALE GENOMIC DNA]</scope>
    <source>
        <strain evidence="2 3">NBRC 110450</strain>
    </source>
</reference>
<name>A0ABQ4E5U4_9ACTN</name>
<feature type="compositionally biased region" description="Basic and acidic residues" evidence="1">
    <location>
        <begin position="1"/>
        <end position="23"/>
    </location>
</feature>
<evidence type="ECO:0008006" key="4">
    <source>
        <dbReference type="Google" id="ProtNLM"/>
    </source>
</evidence>
<dbReference type="InterPro" id="IPR049574">
    <property type="entry name" value="CrtA-like"/>
</dbReference>
<organism evidence="2 3">
    <name type="scientific">Plantactinospora endophytica</name>
    <dbReference type="NCBI Taxonomy" id="673535"/>
    <lineage>
        <taxon>Bacteria</taxon>
        <taxon>Bacillati</taxon>
        <taxon>Actinomycetota</taxon>
        <taxon>Actinomycetes</taxon>
        <taxon>Micromonosporales</taxon>
        <taxon>Micromonosporaceae</taxon>
        <taxon>Plantactinospora</taxon>
    </lineage>
</organism>
<feature type="compositionally biased region" description="Basic and acidic residues" evidence="1">
    <location>
        <begin position="31"/>
        <end position="50"/>
    </location>
</feature>
<comment type="caution">
    <text evidence="2">The sequence shown here is derived from an EMBL/GenBank/DDBJ whole genome shotgun (WGS) entry which is preliminary data.</text>
</comment>
<dbReference type="CDD" id="cd21650">
    <property type="entry name" value="CrtA-like"/>
    <property type="match status" value="1"/>
</dbReference>
<keyword evidence="3" id="KW-1185">Reference proteome</keyword>
<dbReference type="EMBL" id="BONW01000022">
    <property type="protein sequence ID" value="GIG90069.1"/>
    <property type="molecule type" value="Genomic_DNA"/>
</dbReference>
<accession>A0ABQ4E5U4</accession>
<dbReference type="Proteomes" id="UP000646749">
    <property type="component" value="Unassembled WGS sequence"/>
</dbReference>
<proteinExistence type="predicted"/>
<feature type="region of interest" description="Disordered" evidence="1">
    <location>
        <begin position="1"/>
        <end position="65"/>
    </location>
</feature>
<gene>
    <name evidence="2" type="ORF">Pen02_50050</name>
</gene>
<feature type="compositionally biased region" description="Low complexity" evidence="1">
    <location>
        <begin position="194"/>
        <end position="206"/>
    </location>
</feature>